<evidence type="ECO:0000256" key="1">
    <source>
        <dbReference type="ARBA" id="ARBA00005417"/>
    </source>
</evidence>
<dbReference type="RefSeq" id="WP_005577089.1">
    <property type="nucleotide sequence ID" value="NZ_FORO01000041.1"/>
</dbReference>
<dbReference type="InterPro" id="IPR003593">
    <property type="entry name" value="AAA+_ATPase"/>
</dbReference>
<dbReference type="Proteomes" id="UP000182829">
    <property type="component" value="Unassembled WGS sequence"/>
</dbReference>
<dbReference type="InterPro" id="IPR017871">
    <property type="entry name" value="ABC_transporter-like_CS"/>
</dbReference>
<dbReference type="PROSITE" id="PS50893">
    <property type="entry name" value="ABC_TRANSPORTER_2"/>
    <property type="match status" value="1"/>
</dbReference>
<evidence type="ECO:0000256" key="3">
    <source>
        <dbReference type="ARBA" id="ARBA00022741"/>
    </source>
</evidence>
<dbReference type="PANTHER" id="PTHR43335">
    <property type="entry name" value="ABC TRANSPORTER, ATP-BINDING PROTEIN"/>
    <property type="match status" value="1"/>
</dbReference>
<evidence type="ECO:0000259" key="6">
    <source>
        <dbReference type="PROSITE" id="PS50893"/>
    </source>
</evidence>
<evidence type="ECO:0000256" key="4">
    <source>
        <dbReference type="ARBA" id="ARBA00022840"/>
    </source>
</evidence>
<name>A0A1I3SG90_9EURY</name>
<dbReference type="CDD" id="cd03230">
    <property type="entry name" value="ABC_DR_subfamily_A"/>
    <property type="match status" value="1"/>
</dbReference>
<keyword evidence="3" id="KW-0547">Nucleotide-binding</keyword>
<dbReference type="OMA" id="SEWTHAL"/>
<gene>
    <name evidence="7" type="ORF">SAMN05443661_14128</name>
</gene>
<evidence type="ECO:0000256" key="5">
    <source>
        <dbReference type="SAM" id="MobiDB-lite"/>
    </source>
</evidence>
<organism evidence="7 8">
    <name type="scientific">Natronobacterium gregoryi</name>
    <dbReference type="NCBI Taxonomy" id="44930"/>
    <lineage>
        <taxon>Archaea</taxon>
        <taxon>Methanobacteriati</taxon>
        <taxon>Methanobacteriota</taxon>
        <taxon>Stenosarchaea group</taxon>
        <taxon>Halobacteria</taxon>
        <taxon>Halobacteriales</taxon>
        <taxon>Natrialbaceae</taxon>
        <taxon>Natronobacterium</taxon>
    </lineage>
</organism>
<dbReference type="InterPro" id="IPR027417">
    <property type="entry name" value="P-loop_NTPase"/>
</dbReference>
<dbReference type="Gene3D" id="3.40.50.300">
    <property type="entry name" value="P-loop containing nucleotide triphosphate hydrolases"/>
    <property type="match status" value="1"/>
</dbReference>
<keyword evidence="2" id="KW-0813">Transport</keyword>
<dbReference type="PANTHER" id="PTHR43335:SF4">
    <property type="entry name" value="ABC TRANSPORTER, ATP-BINDING PROTEIN"/>
    <property type="match status" value="1"/>
</dbReference>
<dbReference type="EMBL" id="FORO01000041">
    <property type="protein sequence ID" value="SFJ57725.1"/>
    <property type="molecule type" value="Genomic_DNA"/>
</dbReference>
<comment type="similarity">
    <text evidence="1">Belongs to the ABC transporter superfamily.</text>
</comment>
<dbReference type="OrthoDB" id="87732at2157"/>
<evidence type="ECO:0000256" key="2">
    <source>
        <dbReference type="ARBA" id="ARBA00022448"/>
    </source>
</evidence>
<dbReference type="AlphaFoldDB" id="A0A1I3SG90"/>
<evidence type="ECO:0000313" key="8">
    <source>
        <dbReference type="Proteomes" id="UP000182829"/>
    </source>
</evidence>
<dbReference type="GO" id="GO:0005524">
    <property type="term" value="F:ATP binding"/>
    <property type="evidence" value="ECO:0007669"/>
    <property type="project" value="UniProtKB-KW"/>
</dbReference>
<accession>A0A1I3SG90</accession>
<dbReference type="PROSITE" id="PS00211">
    <property type="entry name" value="ABC_TRANSPORTER_1"/>
    <property type="match status" value="1"/>
</dbReference>
<reference evidence="7 8" key="1">
    <citation type="submission" date="2016-10" db="EMBL/GenBank/DDBJ databases">
        <authorList>
            <person name="de Groot N.N."/>
        </authorList>
    </citation>
    <scope>NUCLEOTIDE SEQUENCE [LARGE SCALE GENOMIC DNA]</scope>
    <source>
        <strain evidence="7 8">SP2</strain>
    </source>
</reference>
<protein>
    <submittedName>
        <fullName evidence="7">ABC-2 type transport system ATP-binding protein</fullName>
    </submittedName>
</protein>
<sequence>MDAIETRGLTKRYGGLEAISDVNLTVERGEIVGFLGPNGAGKSTTIDVLLDFIRPTAGRASILDDDPQKNPRAVRERIGILPDEYSLYDRLTGREHVAFAIEMNDAADDPDEILERVGLADTADQRAGDYSKGMAQRLALGMTLVGEPDVLILDEPSPGIDPNGMQEIRTLLREEADRGATIFFSSHALEQVEAICDRVCVLDDGELLAVSTVENLRDSLDSRSVLVLTLGADPGPGPNPHDDHGLLKLPDVTDVERTGATLRIECADPGVKSAAISRVEDTGTSVVDIDVEQASLEDLFAELTTASADSTEDAEPIETPGGESA</sequence>
<feature type="domain" description="ABC transporter" evidence="6">
    <location>
        <begin position="4"/>
        <end position="229"/>
    </location>
</feature>
<proteinExistence type="inferred from homology"/>
<dbReference type="GeneID" id="14208572"/>
<dbReference type="SMART" id="SM00382">
    <property type="entry name" value="AAA"/>
    <property type="match status" value="1"/>
</dbReference>
<dbReference type="GO" id="GO:0016887">
    <property type="term" value="F:ATP hydrolysis activity"/>
    <property type="evidence" value="ECO:0007669"/>
    <property type="project" value="InterPro"/>
</dbReference>
<dbReference type="Pfam" id="PF00005">
    <property type="entry name" value="ABC_tran"/>
    <property type="match status" value="1"/>
</dbReference>
<dbReference type="InterPro" id="IPR003439">
    <property type="entry name" value="ABC_transporter-like_ATP-bd"/>
</dbReference>
<keyword evidence="4 7" id="KW-0067">ATP-binding</keyword>
<dbReference type="SUPFAM" id="SSF52540">
    <property type="entry name" value="P-loop containing nucleoside triphosphate hydrolases"/>
    <property type="match status" value="1"/>
</dbReference>
<feature type="region of interest" description="Disordered" evidence="5">
    <location>
        <begin position="304"/>
        <end position="325"/>
    </location>
</feature>
<evidence type="ECO:0000313" key="7">
    <source>
        <dbReference type="EMBL" id="SFJ57725.1"/>
    </source>
</evidence>